<organism evidence="1 2">
    <name type="scientific">Antricoccus suffuscus</name>
    <dbReference type="NCBI Taxonomy" id="1629062"/>
    <lineage>
        <taxon>Bacteria</taxon>
        <taxon>Bacillati</taxon>
        <taxon>Actinomycetota</taxon>
        <taxon>Actinomycetes</taxon>
        <taxon>Geodermatophilales</taxon>
        <taxon>Antricoccaceae</taxon>
        <taxon>Antricoccus</taxon>
    </lineage>
</organism>
<protein>
    <submittedName>
        <fullName evidence="1">Excreted virulence factor EspC (Type VII ESX diderm)</fullName>
    </submittedName>
</protein>
<evidence type="ECO:0000313" key="1">
    <source>
        <dbReference type="EMBL" id="PRZ41765.1"/>
    </source>
</evidence>
<reference evidence="1 2" key="1">
    <citation type="submission" date="2018-03" db="EMBL/GenBank/DDBJ databases">
        <title>Genomic Encyclopedia of Archaeal and Bacterial Type Strains, Phase II (KMG-II): from individual species to whole genera.</title>
        <authorList>
            <person name="Goeker M."/>
        </authorList>
    </citation>
    <scope>NUCLEOTIDE SEQUENCE [LARGE SCALE GENOMIC DNA]</scope>
    <source>
        <strain evidence="1 2">DSM 100065</strain>
    </source>
</reference>
<evidence type="ECO:0000313" key="2">
    <source>
        <dbReference type="Proteomes" id="UP000237752"/>
    </source>
</evidence>
<dbReference type="RefSeq" id="WP_170111041.1">
    <property type="nucleotide sequence ID" value="NZ_PVUE01000008.1"/>
</dbReference>
<comment type="caution">
    <text evidence="1">The sequence shown here is derived from an EMBL/GenBank/DDBJ whole genome shotgun (WGS) entry which is preliminary data.</text>
</comment>
<name>A0A2T0ZZI1_9ACTN</name>
<proteinExistence type="predicted"/>
<sequence length="111" mass="11701">MAPGTKATTPQMKAFETKAGDAAQTITISMNKMIGELSILDASKGAFASAFQITKTIVERETKNLSNALHGIAIDVGTAAKEYEKSDAEQEAAIKKAEQKATGITDALVKK</sequence>
<gene>
    <name evidence="1" type="ORF">CLV47_108124</name>
</gene>
<dbReference type="AlphaFoldDB" id="A0A2T0ZZI1"/>
<dbReference type="Gene3D" id="1.10.287.1060">
    <property type="entry name" value="ESAT-6-like"/>
    <property type="match status" value="1"/>
</dbReference>
<accession>A0A2T0ZZI1</accession>
<dbReference type="Proteomes" id="UP000237752">
    <property type="component" value="Unassembled WGS sequence"/>
</dbReference>
<keyword evidence="2" id="KW-1185">Reference proteome</keyword>
<dbReference type="EMBL" id="PVUE01000008">
    <property type="protein sequence ID" value="PRZ41765.1"/>
    <property type="molecule type" value="Genomic_DNA"/>
</dbReference>